<dbReference type="AlphaFoldDB" id="A0A2W4W1Y7"/>
<evidence type="ECO:0000256" key="1">
    <source>
        <dbReference type="ARBA" id="ARBA00009013"/>
    </source>
</evidence>
<evidence type="ECO:0000256" key="2">
    <source>
        <dbReference type="RuleBase" id="RU003749"/>
    </source>
</evidence>
<reference evidence="5" key="1">
    <citation type="submission" date="2018-04" db="EMBL/GenBank/DDBJ databases">
        <authorList>
            <person name="Cornet L."/>
        </authorList>
    </citation>
    <scope>NUCLEOTIDE SEQUENCE [LARGE SCALE GENOMIC DNA]</scope>
</reference>
<dbReference type="Proteomes" id="UP000249354">
    <property type="component" value="Unassembled WGS sequence"/>
</dbReference>
<dbReference type="CDD" id="cd07043">
    <property type="entry name" value="STAS_anti-anti-sigma_factors"/>
    <property type="match status" value="1"/>
</dbReference>
<dbReference type="EMBL" id="QBMC01000084">
    <property type="protein sequence ID" value="PZO16075.1"/>
    <property type="molecule type" value="Genomic_DNA"/>
</dbReference>
<name>A0A2W4W1Y7_9CYAN</name>
<dbReference type="PANTHER" id="PTHR33495">
    <property type="entry name" value="ANTI-SIGMA FACTOR ANTAGONIST TM_1081-RELATED-RELATED"/>
    <property type="match status" value="1"/>
</dbReference>
<evidence type="ECO:0000313" key="5">
    <source>
        <dbReference type="Proteomes" id="UP000249354"/>
    </source>
</evidence>
<dbReference type="InterPro" id="IPR002645">
    <property type="entry name" value="STAS_dom"/>
</dbReference>
<evidence type="ECO:0000313" key="4">
    <source>
        <dbReference type="EMBL" id="PZO16075.1"/>
    </source>
</evidence>
<dbReference type="PROSITE" id="PS50801">
    <property type="entry name" value="STAS"/>
    <property type="match status" value="1"/>
</dbReference>
<comment type="caution">
    <text evidence="4">The sequence shown here is derived from an EMBL/GenBank/DDBJ whole genome shotgun (WGS) entry which is preliminary data.</text>
</comment>
<proteinExistence type="inferred from homology"/>
<sequence length="104" mass="11227">MDTAIQVLVPSGILDSTQAAEVRTQVSEALATGARTLLIDLKDITFIDSSGLGTLISVLKKVRSQDCEMVVCSASPQVKMLFELTSMDQVFQVYENRAAFDAAL</sequence>
<dbReference type="Gene3D" id="3.30.750.24">
    <property type="entry name" value="STAS domain"/>
    <property type="match status" value="1"/>
</dbReference>
<dbReference type="PANTHER" id="PTHR33495:SF2">
    <property type="entry name" value="ANTI-SIGMA FACTOR ANTAGONIST TM_1081-RELATED"/>
    <property type="match status" value="1"/>
</dbReference>
<dbReference type="Pfam" id="PF01740">
    <property type="entry name" value="STAS"/>
    <property type="match status" value="1"/>
</dbReference>
<dbReference type="NCBIfam" id="TIGR00377">
    <property type="entry name" value="ant_ant_sig"/>
    <property type="match status" value="1"/>
</dbReference>
<gene>
    <name evidence="4" type="ORF">DCF25_12815</name>
</gene>
<dbReference type="SUPFAM" id="SSF52091">
    <property type="entry name" value="SpoIIaa-like"/>
    <property type="match status" value="1"/>
</dbReference>
<feature type="domain" description="STAS" evidence="3">
    <location>
        <begin position="1"/>
        <end position="104"/>
    </location>
</feature>
<reference evidence="4 5" key="2">
    <citation type="submission" date="2018-06" db="EMBL/GenBank/DDBJ databases">
        <title>Metagenomic assembly of (sub)arctic Cyanobacteria and their associated microbiome from non-axenic cultures.</title>
        <authorList>
            <person name="Baurain D."/>
        </authorList>
    </citation>
    <scope>NUCLEOTIDE SEQUENCE [LARGE SCALE GENOMIC DNA]</scope>
    <source>
        <strain evidence="4">ULC129bin1</strain>
    </source>
</reference>
<protein>
    <recommendedName>
        <fullName evidence="2">Anti-sigma factor antagonist</fullName>
    </recommendedName>
</protein>
<dbReference type="InterPro" id="IPR036513">
    <property type="entry name" value="STAS_dom_sf"/>
</dbReference>
<accession>A0A2W4W1Y7</accession>
<dbReference type="GO" id="GO:0043856">
    <property type="term" value="F:anti-sigma factor antagonist activity"/>
    <property type="evidence" value="ECO:0007669"/>
    <property type="project" value="InterPro"/>
</dbReference>
<evidence type="ECO:0000259" key="3">
    <source>
        <dbReference type="PROSITE" id="PS50801"/>
    </source>
</evidence>
<organism evidence="4 5">
    <name type="scientific">Leptolyngbya foveolarum</name>
    <dbReference type="NCBI Taxonomy" id="47253"/>
    <lineage>
        <taxon>Bacteria</taxon>
        <taxon>Bacillati</taxon>
        <taxon>Cyanobacteriota</taxon>
        <taxon>Cyanophyceae</taxon>
        <taxon>Leptolyngbyales</taxon>
        <taxon>Leptolyngbyaceae</taxon>
        <taxon>Leptolyngbya group</taxon>
        <taxon>Leptolyngbya</taxon>
    </lineage>
</organism>
<dbReference type="InterPro" id="IPR003658">
    <property type="entry name" value="Anti-sigma_ant"/>
</dbReference>
<comment type="similarity">
    <text evidence="1 2">Belongs to the anti-sigma-factor antagonist family.</text>
</comment>